<protein>
    <submittedName>
        <fullName evidence="7">Unannotated protein</fullName>
    </submittedName>
</protein>
<dbReference type="InterPro" id="IPR001204">
    <property type="entry name" value="Phos_transporter"/>
</dbReference>
<feature type="transmembrane region" description="Helical" evidence="6">
    <location>
        <begin position="302"/>
        <end position="323"/>
    </location>
</feature>
<reference evidence="7" key="1">
    <citation type="submission" date="2020-05" db="EMBL/GenBank/DDBJ databases">
        <authorList>
            <person name="Chiriac C."/>
            <person name="Salcher M."/>
            <person name="Ghai R."/>
            <person name="Kavagutti S V."/>
        </authorList>
    </citation>
    <scope>NUCLEOTIDE SEQUENCE</scope>
</reference>
<keyword evidence="3 6" id="KW-0812">Transmembrane</keyword>
<dbReference type="GO" id="GO:0005315">
    <property type="term" value="F:phosphate transmembrane transporter activity"/>
    <property type="evidence" value="ECO:0007669"/>
    <property type="project" value="InterPro"/>
</dbReference>
<dbReference type="Pfam" id="PF01384">
    <property type="entry name" value="PHO4"/>
    <property type="match status" value="2"/>
</dbReference>
<feature type="transmembrane region" description="Helical" evidence="6">
    <location>
        <begin position="104"/>
        <end position="122"/>
    </location>
</feature>
<sequence>MTGDVILVIVVLTALAFDFTNGFHDTANAVATAVGTRAMSPRFAVSLAAILNFVGAFISLKVAATIGKGIVDSGVVTPTVIFAALIGAISWNLITWWFGLPSSSSHALIGGVVGAVIAAAGTSGVEFSGLVDKVLVPGLVAPILAFVVAGLCILVAYLIAGRQRPGPVARGFRLGQLGTSSLFALAHGTNDAQKTMGIITLALIANGNLPSDGFDVPTWVIISSAAAIALGTWSGGWRIIKTMGTRIIKMDPPQGFAAQGAGAAVLFSATSLGYPLSTTHVISGAVMGSGAAKSVSAVRWGIAGNILIAWILTLPAAALIGAAAYGFCAIFGDSVAGPLLVTVCAIGFGLRVAGHRSRRIRDAAAAAAAEREGVIA</sequence>
<feature type="transmembrane region" description="Helical" evidence="6">
    <location>
        <begin position="335"/>
        <end position="353"/>
    </location>
</feature>
<dbReference type="GO" id="GO:0035435">
    <property type="term" value="P:phosphate ion transmembrane transport"/>
    <property type="evidence" value="ECO:0007669"/>
    <property type="project" value="TreeGrafter"/>
</dbReference>
<accession>A0A6J7IGG0</accession>
<keyword evidence="4 6" id="KW-1133">Transmembrane helix</keyword>
<keyword evidence="5 6" id="KW-0472">Membrane</keyword>
<feature type="transmembrane region" description="Helical" evidence="6">
    <location>
        <begin position="75"/>
        <end position="98"/>
    </location>
</feature>
<evidence type="ECO:0000256" key="6">
    <source>
        <dbReference type="SAM" id="Phobius"/>
    </source>
</evidence>
<comment type="subcellular location">
    <subcellularLocation>
        <location evidence="1">Membrane</location>
        <topology evidence="1">Multi-pass membrane protein</topology>
    </subcellularLocation>
</comment>
<name>A0A6J7IGG0_9ZZZZ</name>
<evidence type="ECO:0000256" key="2">
    <source>
        <dbReference type="ARBA" id="ARBA00022448"/>
    </source>
</evidence>
<feature type="transmembrane region" description="Helical" evidence="6">
    <location>
        <begin position="134"/>
        <end position="160"/>
    </location>
</feature>
<organism evidence="7">
    <name type="scientific">freshwater metagenome</name>
    <dbReference type="NCBI Taxonomy" id="449393"/>
    <lineage>
        <taxon>unclassified sequences</taxon>
        <taxon>metagenomes</taxon>
        <taxon>ecological metagenomes</taxon>
    </lineage>
</organism>
<dbReference type="PANTHER" id="PTHR11101">
    <property type="entry name" value="PHOSPHATE TRANSPORTER"/>
    <property type="match status" value="1"/>
</dbReference>
<dbReference type="AlphaFoldDB" id="A0A6J7IGG0"/>
<keyword evidence="2" id="KW-0813">Transport</keyword>
<feature type="transmembrane region" description="Helical" evidence="6">
    <location>
        <begin position="43"/>
        <end position="63"/>
    </location>
</feature>
<dbReference type="EMBL" id="CAFBMX010000005">
    <property type="protein sequence ID" value="CAB4930268.1"/>
    <property type="molecule type" value="Genomic_DNA"/>
</dbReference>
<evidence type="ECO:0000256" key="3">
    <source>
        <dbReference type="ARBA" id="ARBA00022692"/>
    </source>
</evidence>
<dbReference type="GO" id="GO:0016020">
    <property type="term" value="C:membrane"/>
    <property type="evidence" value="ECO:0007669"/>
    <property type="project" value="UniProtKB-SubCell"/>
</dbReference>
<evidence type="ECO:0000313" key="7">
    <source>
        <dbReference type="EMBL" id="CAB4930268.1"/>
    </source>
</evidence>
<gene>
    <name evidence="7" type="ORF">UFOPK3674_01101</name>
</gene>
<dbReference type="PANTHER" id="PTHR11101:SF80">
    <property type="entry name" value="PHOSPHATE TRANSPORTER"/>
    <property type="match status" value="1"/>
</dbReference>
<feature type="transmembrane region" description="Helical" evidence="6">
    <location>
        <begin position="219"/>
        <end position="240"/>
    </location>
</feature>
<evidence type="ECO:0000256" key="4">
    <source>
        <dbReference type="ARBA" id="ARBA00022989"/>
    </source>
</evidence>
<proteinExistence type="predicted"/>
<evidence type="ECO:0000256" key="5">
    <source>
        <dbReference type="ARBA" id="ARBA00023136"/>
    </source>
</evidence>
<evidence type="ECO:0000256" key="1">
    <source>
        <dbReference type="ARBA" id="ARBA00004141"/>
    </source>
</evidence>